<dbReference type="RefSeq" id="WP_202721884.1">
    <property type="nucleotide sequence ID" value="NZ_BPEX01000013.1"/>
</dbReference>
<keyword evidence="2" id="KW-1185">Reference proteome</keyword>
<organism evidence="1 2">
    <name type="scientific">Shewanella schlegeliana</name>
    <dbReference type="NCBI Taxonomy" id="190308"/>
    <lineage>
        <taxon>Bacteria</taxon>
        <taxon>Pseudomonadati</taxon>
        <taxon>Pseudomonadota</taxon>
        <taxon>Gammaproteobacteria</taxon>
        <taxon>Alteromonadales</taxon>
        <taxon>Shewanellaceae</taxon>
        <taxon>Shewanella</taxon>
    </lineage>
</organism>
<accession>A0ABS1T282</accession>
<dbReference type="Proteomes" id="UP000604898">
    <property type="component" value="Unassembled WGS sequence"/>
</dbReference>
<comment type="caution">
    <text evidence="1">The sequence shown here is derived from an EMBL/GenBank/DDBJ whole genome shotgun (WGS) entry which is preliminary data.</text>
</comment>
<reference evidence="1 2" key="1">
    <citation type="submission" date="2021-01" db="EMBL/GenBank/DDBJ databases">
        <title>Genome sequence of Shewanella schlegeliana JCM 11561.</title>
        <authorList>
            <person name="Zhang H."/>
            <person name="Li C."/>
        </authorList>
    </citation>
    <scope>NUCLEOTIDE SEQUENCE [LARGE SCALE GENOMIC DNA]</scope>
    <source>
        <strain evidence="1 2">JCM 11561</strain>
    </source>
</reference>
<evidence type="ECO:0000313" key="2">
    <source>
        <dbReference type="Proteomes" id="UP000604898"/>
    </source>
</evidence>
<name>A0ABS1T282_9GAMM</name>
<evidence type="ECO:0000313" key="1">
    <source>
        <dbReference type="EMBL" id="MBL4913626.1"/>
    </source>
</evidence>
<proteinExistence type="predicted"/>
<gene>
    <name evidence="1" type="ORF">JMA39_10785</name>
</gene>
<protein>
    <submittedName>
        <fullName evidence="1">Uncharacterized protein</fullName>
    </submittedName>
</protein>
<sequence>MLTIAKAEQICLSVDNQFQIDYLLDYIERREAQICDDQLIAAARQSFSAHIKPSSILSAEELTMLSQLFYREPKM</sequence>
<dbReference type="EMBL" id="JAESVD010000005">
    <property type="protein sequence ID" value="MBL4913626.1"/>
    <property type="molecule type" value="Genomic_DNA"/>
</dbReference>